<keyword evidence="5" id="KW-0325">Glycoprotein</keyword>
<accession>A0ABM1NF46</accession>
<keyword evidence="2" id="KW-0719">Serine esterase</keyword>
<evidence type="ECO:0000313" key="8">
    <source>
        <dbReference type="Proteomes" id="UP000695000"/>
    </source>
</evidence>
<dbReference type="InterPro" id="IPR002018">
    <property type="entry name" value="CarbesteraseB"/>
</dbReference>
<dbReference type="CDD" id="cd00312">
    <property type="entry name" value="Esterase_lipase"/>
    <property type="match status" value="1"/>
</dbReference>
<organism evidence="8 9">
    <name type="scientific">Nicrophorus vespilloides</name>
    <name type="common">Boreal carrion beetle</name>
    <dbReference type="NCBI Taxonomy" id="110193"/>
    <lineage>
        <taxon>Eukaryota</taxon>
        <taxon>Metazoa</taxon>
        <taxon>Ecdysozoa</taxon>
        <taxon>Arthropoda</taxon>
        <taxon>Hexapoda</taxon>
        <taxon>Insecta</taxon>
        <taxon>Pterygota</taxon>
        <taxon>Neoptera</taxon>
        <taxon>Endopterygota</taxon>
        <taxon>Coleoptera</taxon>
        <taxon>Polyphaga</taxon>
        <taxon>Staphyliniformia</taxon>
        <taxon>Silphidae</taxon>
        <taxon>Nicrophorinae</taxon>
        <taxon>Nicrophorus</taxon>
    </lineage>
</organism>
<evidence type="ECO:0000256" key="5">
    <source>
        <dbReference type="ARBA" id="ARBA00023180"/>
    </source>
</evidence>
<keyword evidence="6" id="KW-0732">Signal</keyword>
<keyword evidence="3 6" id="KW-0378">Hydrolase</keyword>
<dbReference type="InterPro" id="IPR029058">
    <property type="entry name" value="AB_hydrolase_fold"/>
</dbReference>
<gene>
    <name evidence="9" type="primary">LOC108568718</name>
</gene>
<reference evidence="9" key="1">
    <citation type="submission" date="2025-08" db="UniProtKB">
        <authorList>
            <consortium name="RefSeq"/>
        </authorList>
    </citation>
    <scope>IDENTIFICATION</scope>
    <source>
        <tissue evidence="9">Whole Larva</tissue>
    </source>
</reference>
<dbReference type="Gene3D" id="3.40.50.1820">
    <property type="entry name" value="alpha/beta hydrolase"/>
    <property type="match status" value="1"/>
</dbReference>
<evidence type="ECO:0000256" key="3">
    <source>
        <dbReference type="ARBA" id="ARBA00022801"/>
    </source>
</evidence>
<comment type="similarity">
    <text evidence="1 6">Belongs to the type-B carboxylesterase/lipase family.</text>
</comment>
<dbReference type="RefSeq" id="XP_017785446.1">
    <property type="nucleotide sequence ID" value="XM_017929957.1"/>
</dbReference>
<evidence type="ECO:0000313" key="9">
    <source>
        <dbReference type="RefSeq" id="XP_017785446.1"/>
    </source>
</evidence>
<dbReference type="PROSITE" id="PS00122">
    <property type="entry name" value="CARBOXYLESTERASE_B_1"/>
    <property type="match status" value="1"/>
</dbReference>
<sequence length="570" mass="63869">MIYLFRLIAISVVLCAYVGADRGPFVQIKNGVLRGTYMETKNGRKFEGYMGIPYAKPPIGDLRFKEPVAATYWSGVKDATKVHGLCPQRNIYTRTDVIEGDEDCLFLNVYTPRMDAESPEVYPVMIFLHGGGWLCGSGNSMWYGPEILLDRDVVLVVPNYRLGALGFLTTGDEVVPGNNGLKDQVMVLKWIQENISKFGGDPKSVTIFGESAGGASAHYHMLSPLSRGLFSNAISESGTALCPWAFSPKNEGLINSKKLAKLFKCPTDSTKKMVECLRKVDARDIIAKDSDFMLWDKDPMIPFKPVIEPEHKGALITKHPIELIKSGDVANVSWMVGLNSDDGALRVAALYGIPKLIEELNEDFENKLPISLIFDKTSENPSTVAKDIKQYYFQDKELNTDTKQAVVDLYTDGWFLNGADQAVALHKKYLKHPIYYYLFGYRGVASFSEVFGDKHNNYGVCHADELQYLFPVADGLFPDKTHTESDKKVAKLMTTLWVNFAKDSDPTPKMDDVCHKKWLPVESAESMEYLNIGAHDDIGMESGLYMERAKFWRNLPINAEFSSDVVRDEL</sequence>
<dbReference type="GeneID" id="108568718"/>
<evidence type="ECO:0000259" key="7">
    <source>
        <dbReference type="Pfam" id="PF00135"/>
    </source>
</evidence>
<evidence type="ECO:0000256" key="2">
    <source>
        <dbReference type="ARBA" id="ARBA00022487"/>
    </source>
</evidence>
<dbReference type="SUPFAM" id="SSF53474">
    <property type="entry name" value="alpha/beta-Hydrolases"/>
    <property type="match status" value="1"/>
</dbReference>
<dbReference type="PANTHER" id="PTHR11559">
    <property type="entry name" value="CARBOXYLESTERASE"/>
    <property type="match status" value="1"/>
</dbReference>
<feature type="signal peptide" evidence="6">
    <location>
        <begin position="1"/>
        <end position="20"/>
    </location>
</feature>
<protein>
    <recommendedName>
        <fullName evidence="6">Carboxylic ester hydrolase</fullName>
        <ecNumber evidence="6">3.1.1.-</ecNumber>
    </recommendedName>
</protein>
<feature type="chain" id="PRO_5044966236" description="Carboxylic ester hydrolase" evidence="6">
    <location>
        <begin position="21"/>
        <end position="570"/>
    </location>
</feature>
<dbReference type="Proteomes" id="UP000695000">
    <property type="component" value="Unplaced"/>
</dbReference>
<evidence type="ECO:0000256" key="1">
    <source>
        <dbReference type="ARBA" id="ARBA00005964"/>
    </source>
</evidence>
<dbReference type="EC" id="3.1.1.-" evidence="6"/>
<keyword evidence="8" id="KW-1185">Reference proteome</keyword>
<dbReference type="InterPro" id="IPR050309">
    <property type="entry name" value="Type-B_Carboxylest/Lipase"/>
</dbReference>
<proteinExistence type="inferred from homology"/>
<evidence type="ECO:0000256" key="4">
    <source>
        <dbReference type="ARBA" id="ARBA00023157"/>
    </source>
</evidence>
<dbReference type="Pfam" id="PF00135">
    <property type="entry name" value="COesterase"/>
    <property type="match status" value="1"/>
</dbReference>
<dbReference type="PROSITE" id="PS00941">
    <property type="entry name" value="CARBOXYLESTERASE_B_2"/>
    <property type="match status" value="1"/>
</dbReference>
<evidence type="ECO:0000256" key="6">
    <source>
        <dbReference type="RuleBase" id="RU361235"/>
    </source>
</evidence>
<feature type="domain" description="Carboxylesterase type B" evidence="7">
    <location>
        <begin position="24"/>
        <end position="552"/>
    </location>
</feature>
<name>A0ABM1NF46_NICVS</name>
<dbReference type="InterPro" id="IPR019819">
    <property type="entry name" value="Carboxylesterase_B_CS"/>
</dbReference>
<keyword evidence="4" id="KW-1015">Disulfide bond</keyword>
<dbReference type="InterPro" id="IPR019826">
    <property type="entry name" value="Carboxylesterase_B_AS"/>
</dbReference>